<reference evidence="2 3" key="1">
    <citation type="submission" date="2019-02" db="EMBL/GenBank/DDBJ databases">
        <title>Deep-cultivation of Planctomycetes and their phenomic and genomic characterization uncovers novel biology.</title>
        <authorList>
            <person name="Wiegand S."/>
            <person name="Jogler M."/>
            <person name="Boedeker C."/>
            <person name="Pinto D."/>
            <person name="Vollmers J."/>
            <person name="Rivas-Marin E."/>
            <person name="Kohn T."/>
            <person name="Peeters S.H."/>
            <person name="Heuer A."/>
            <person name="Rast P."/>
            <person name="Oberbeckmann S."/>
            <person name="Bunk B."/>
            <person name="Jeske O."/>
            <person name="Meyerdierks A."/>
            <person name="Storesund J.E."/>
            <person name="Kallscheuer N."/>
            <person name="Luecker S."/>
            <person name="Lage O.M."/>
            <person name="Pohl T."/>
            <person name="Merkel B.J."/>
            <person name="Hornburger P."/>
            <person name="Mueller R.-W."/>
            <person name="Bruemmer F."/>
            <person name="Labrenz M."/>
            <person name="Spormann A.M."/>
            <person name="Op Den Camp H."/>
            <person name="Overmann J."/>
            <person name="Amann R."/>
            <person name="Jetten M.S.M."/>
            <person name="Mascher T."/>
            <person name="Medema M.H."/>
            <person name="Devos D.P."/>
            <person name="Kaster A.-K."/>
            <person name="Ovreas L."/>
            <person name="Rohde M."/>
            <person name="Galperin M.Y."/>
            <person name="Jogler C."/>
        </authorList>
    </citation>
    <scope>NUCLEOTIDE SEQUENCE [LARGE SCALE GENOMIC DNA]</scope>
    <source>
        <strain evidence="2 3">CA54</strain>
    </source>
</reference>
<evidence type="ECO:0000313" key="3">
    <source>
        <dbReference type="Proteomes" id="UP000320735"/>
    </source>
</evidence>
<dbReference type="Pfam" id="PF26300">
    <property type="entry name" value="PEPCK_PPi_lobe_2"/>
    <property type="match status" value="1"/>
</dbReference>
<dbReference type="EMBL" id="SJPP01000001">
    <property type="protein sequence ID" value="TWU13418.1"/>
    <property type="molecule type" value="Genomic_DNA"/>
</dbReference>
<evidence type="ECO:0000259" key="1">
    <source>
        <dbReference type="Pfam" id="PF26300"/>
    </source>
</evidence>
<sequence>MHRSSFLHDSLGVNEGFDENVKNSRQDRLLDYINLQLIAHGLPPAKAYRDDNFIQLTHGLLDKLQSQSQLLSDYRCPVDTRIESFLAQYFDDLNLQQPLQLPANTFVIDRHGMARELSLPAGGDEFQTEIVQSYRVRNGVLHNPRHDRRTTKGTFHVAEGGLPIPLEKRAVPKHVAAELLRRALLPPQDLTRLPYTSNQEEQAHCFVSLLLRPIVCPEVQSVTPVKSMEVRFFVPGTLVSNLDFVESIFGNAGDPQVPQNDAGLDVEHWTGHTGAVILAPHLEQLTKKELGLPPYSEATERQRRDEMCWKDEQELYNGGQPFKLTCRDESGVIVTVISDNYFGYCKKEVKTQISYAANLSGNYEEEHAGGAIAFASYNLGDEFQFNSSRYNGRTFADVVADYGTCINVFPEGYGQDREYPDLIYVREDARADINSQKIVWTHNEVEQAIPLLPGKVYMGPSGYQLRMEKHPMAPTWRLVGTVGEGVLCHKPCTVSGGGKSEISKSIRDYMHFGPLFVVDYEHDMQLVNDIFERDYQDRWKVASDHSQQPSRRVLSPLRSLGSVIKLFTPSPEYSDEYNAWLNTIPSHVFAIVFMIKRFYRQEWGSNWIDHFNVDVINGEPGHELKYRDRPLVGTYLKVGFANDHTWRTFKVRQDFIASEKIQVEDDITSSIVVPANRLSNPPRGVPKSSYKFVQNCEYRFFQRPDDAIHRGLDKQAEYDLSQSDNFISNFEPLSHEQVAEMAKYVVDFDAFSAPMQKILNDVLEHQSGYVVCSANPRQVDGRPTKNPRYLQVRPDLVQPMTRYVSEMGTRLSRALPVEAPIQLPVGAVLIGRRNNPPDPSNGIRGLAVYNPIHYQEIPELFMDLITSLTGRSPSTTGFGSEGALTKGPFNSLRMTADLNAALVSFILTELPGFSTAAGHIGPNIRVDHDISLLIPEVWSRMTPDERETDYLLEHGYLEPVQDFEHNGTTIPAHRLGYRITNSFVRHFFGRVFDSPNKLFDELILQPERQDVDAFADGVLYIVDAQRRVAQQYLDDGSIDDACPPLRALLLIMANGEYEGMTESHPDFRSMFTRESLLQSSWYQDRLEARQQRDVKLWSGHVNYVNDFLTKQRSAGVVSVMELAKRAEFAQQQLETVSSPDYVESLVGTIGTDRYHAAVSPTTGD</sequence>
<organism evidence="2 3">
    <name type="scientific">Symmachiella macrocystis</name>
    <dbReference type="NCBI Taxonomy" id="2527985"/>
    <lineage>
        <taxon>Bacteria</taxon>
        <taxon>Pseudomonadati</taxon>
        <taxon>Planctomycetota</taxon>
        <taxon>Planctomycetia</taxon>
        <taxon>Planctomycetales</taxon>
        <taxon>Planctomycetaceae</taxon>
        <taxon>Symmachiella</taxon>
    </lineage>
</organism>
<dbReference type="Proteomes" id="UP000320735">
    <property type="component" value="Unassembled WGS sequence"/>
</dbReference>
<protein>
    <recommendedName>
        <fullName evidence="1">PPi-type phosphoenolpyruvate carboxykinase lobe 2 domain-containing protein</fullName>
    </recommendedName>
</protein>
<keyword evidence="3" id="KW-1185">Reference proteome</keyword>
<feature type="domain" description="PPi-type phosphoenolpyruvate carboxykinase lobe 2" evidence="1">
    <location>
        <begin position="518"/>
        <end position="626"/>
    </location>
</feature>
<dbReference type="AlphaFoldDB" id="A0A5C6BMX4"/>
<comment type="caution">
    <text evidence="2">The sequence shown here is derived from an EMBL/GenBank/DDBJ whole genome shotgun (WGS) entry which is preliminary data.</text>
</comment>
<gene>
    <name evidence="2" type="ORF">CA54_22530</name>
</gene>
<dbReference type="InterPro" id="IPR058710">
    <property type="entry name" value="PEPCK_lobe_2"/>
</dbReference>
<accession>A0A5C6BMX4</accession>
<dbReference type="RefSeq" id="WP_231963027.1">
    <property type="nucleotide sequence ID" value="NZ_SJPP01000001.1"/>
</dbReference>
<proteinExistence type="predicted"/>
<evidence type="ECO:0000313" key="2">
    <source>
        <dbReference type="EMBL" id="TWU13418.1"/>
    </source>
</evidence>
<name>A0A5C6BMX4_9PLAN</name>